<reference evidence="1 2" key="1">
    <citation type="submission" date="2019-12" db="EMBL/GenBank/DDBJ databases">
        <title>Roseobacter cerasinus sp. nov., isolated from seawater around aquaculture.</title>
        <authorList>
            <person name="Muramatsu S."/>
            <person name="Takabe Y."/>
            <person name="Mori K."/>
            <person name="Takaichi S."/>
            <person name="Hanada S."/>
        </authorList>
    </citation>
    <scope>NUCLEOTIDE SEQUENCE [LARGE SCALE GENOMIC DNA]</scope>
    <source>
        <strain evidence="1 2">AI77</strain>
    </source>
</reference>
<dbReference type="Pfam" id="PF13410">
    <property type="entry name" value="GST_C_2"/>
    <property type="match status" value="1"/>
</dbReference>
<dbReference type="Gene3D" id="1.20.1050.10">
    <property type="match status" value="1"/>
</dbReference>
<dbReference type="AlphaFoldDB" id="A0A640VXL6"/>
<protein>
    <recommendedName>
        <fullName evidence="3">Glutathione S-transferase</fullName>
    </recommendedName>
</protein>
<dbReference type="SUPFAM" id="SSF47616">
    <property type="entry name" value="GST C-terminal domain-like"/>
    <property type="match status" value="1"/>
</dbReference>
<evidence type="ECO:0000313" key="2">
    <source>
        <dbReference type="Proteomes" id="UP000436522"/>
    </source>
</evidence>
<comment type="caution">
    <text evidence="1">The sequence shown here is derived from an EMBL/GenBank/DDBJ whole genome shotgun (WGS) entry which is preliminary data.</text>
</comment>
<dbReference type="InterPro" id="IPR036282">
    <property type="entry name" value="Glutathione-S-Trfase_C_sf"/>
</dbReference>
<organism evidence="1 2">
    <name type="scientific">Roseobacter cerasinus</name>
    <dbReference type="NCBI Taxonomy" id="2602289"/>
    <lineage>
        <taxon>Bacteria</taxon>
        <taxon>Pseudomonadati</taxon>
        <taxon>Pseudomonadota</taxon>
        <taxon>Alphaproteobacteria</taxon>
        <taxon>Rhodobacterales</taxon>
        <taxon>Roseobacteraceae</taxon>
        <taxon>Roseobacter</taxon>
    </lineage>
</organism>
<dbReference type="PANTHER" id="PTHR44051:SF21">
    <property type="entry name" value="GLUTATHIONE S-TRANSFERASE FAMILY PROTEIN"/>
    <property type="match status" value="1"/>
</dbReference>
<keyword evidence="2" id="KW-1185">Reference proteome</keyword>
<evidence type="ECO:0008006" key="3">
    <source>
        <dbReference type="Google" id="ProtNLM"/>
    </source>
</evidence>
<dbReference type="PANTHER" id="PTHR44051">
    <property type="entry name" value="GLUTATHIONE S-TRANSFERASE-RELATED"/>
    <property type="match status" value="1"/>
</dbReference>
<sequence>MCLDCRSIWLWLPSARNRSKDRGPYLKWLVYATAVIDPAIALWASNLDATLKHTTWDTAQQAVDILGKALEGQTWLLGDQFTAAHVAIGSVIVMARFNDFLPKSQIVDDYVERLRERPAFQQAEKLTWPPELFPN</sequence>
<evidence type="ECO:0000313" key="1">
    <source>
        <dbReference type="EMBL" id="GFE51841.1"/>
    </source>
</evidence>
<proteinExistence type="predicted"/>
<dbReference type="EMBL" id="BLIV01000008">
    <property type="protein sequence ID" value="GFE51841.1"/>
    <property type="molecule type" value="Genomic_DNA"/>
</dbReference>
<dbReference type="Proteomes" id="UP000436522">
    <property type="component" value="Unassembled WGS sequence"/>
</dbReference>
<gene>
    <name evidence="1" type="ORF">So717_35940</name>
</gene>
<name>A0A640VXL6_9RHOB</name>
<accession>A0A640VXL6</accession>